<evidence type="ECO:0000313" key="1">
    <source>
        <dbReference type="EMBL" id="MPC95062.1"/>
    </source>
</evidence>
<dbReference type="OrthoDB" id="6353409at2759"/>
<sequence length="66" mass="7825">MVTESELMEPREGIQKVLEGKFSYIRNFYITRIMMETEYMGDKGYSPFHISSTKYPLFAGNTWAFR</sequence>
<keyword evidence="2" id="KW-1185">Reference proteome</keyword>
<gene>
    <name evidence="1" type="ORF">E2C01_090257</name>
</gene>
<name>A0A5B7JFX4_PORTR</name>
<dbReference type="AlphaFoldDB" id="A0A5B7JFX4"/>
<dbReference type="Proteomes" id="UP000324222">
    <property type="component" value="Unassembled WGS sequence"/>
</dbReference>
<evidence type="ECO:0000313" key="2">
    <source>
        <dbReference type="Proteomes" id="UP000324222"/>
    </source>
</evidence>
<proteinExistence type="predicted"/>
<protein>
    <submittedName>
        <fullName evidence="1">Uncharacterized protein</fullName>
    </submittedName>
</protein>
<organism evidence="1 2">
    <name type="scientific">Portunus trituberculatus</name>
    <name type="common">Swimming crab</name>
    <name type="synonym">Neptunus trituberculatus</name>
    <dbReference type="NCBI Taxonomy" id="210409"/>
    <lineage>
        <taxon>Eukaryota</taxon>
        <taxon>Metazoa</taxon>
        <taxon>Ecdysozoa</taxon>
        <taxon>Arthropoda</taxon>
        <taxon>Crustacea</taxon>
        <taxon>Multicrustacea</taxon>
        <taxon>Malacostraca</taxon>
        <taxon>Eumalacostraca</taxon>
        <taxon>Eucarida</taxon>
        <taxon>Decapoda</taxon>
        <taxon>Pleocyemata</taxon>
        <taxon>Brachyura</taxon>
        <taxon>Eubrachyura</taxon>
        <taxon>Portunoidea</taxon>
        <taxon>Portunidae</taxon>
        <taxon>Portuninae</taxon>
        <taxon>Portunus</taxon>
    </lineage>
</organism>
<dbReference type="EMBL" id="VSRR010100894">
    <property type="protein sequence ID" value="MPC95062.1"/>
    <property type="molecule type" value="Genomic_DNA"/>
</dbReference>
<reference evidence="1 2" key="1">
    <citation type="submission" date="2019-05" db="EMBL/GenBank/DDBJ databases">
        <title>Another draft genome of Portunus trituberculatus and its Hox gene families provides insights of decapod evolution.</title>
        <authorList>
            <person name="Jeong J.-H."/>
            <person name="Song I."/>
            <person name="Kim S."/>
            <person name="Choi T."/>
            <person name="Kim D."/>
            <person name="Ryu S."/>
            <person name="Kim W."/>
        </authorList>
    </citation>
    <scope>NUCLEOTIDE SEQUENCE [LARGE SCALE GENOMIC DNA]</scope>
    <source>
        <tissue evidence="1">Muscle</tissue>
    </source>
</reference>
<accession>A0A5B7JFX4</accession>
<comment type="caution">
    <text evidence="1">The sequence shown here is derived from an EMBL/GenBank/DDBJ whole genome shotgun (WGS) entry which is preliminary data.</text>
</comment>